<sequence length="168" mass="19094">MDSGVSSRFIRSANAQDYRFKHLLGAPAITRAIEHIIGKHEEYEDTTKSDPTMKNNLPFQKMQPGIDDPGVYYQYEPESMGFSDPFDRQIQTQSFHDNPAFEADDVEVYRRESVPRRSSQTQSSSQPAYSPIASHHLGPNGSVPDEIMKAIHKRYLNLKRYIGGPMTT</sequence>
<organism evidence="2">
    <name type="scientific">Darwinula stevensoni</name>
    <dbReference type="NCBI Taxonomy" id="69355"/>
    <lineage>
        <taxon>Eukaryota</taxon>
        <taxon>Metazoa</taxon>
        <taxon>Ecdysozoa</taxon>
        <taxon>Arthropoda</taxon>
        <taxon>Crustacea</taxon>
        <taxon>Oligostraca</taxon>
        <taxon>Ostracoda</taxon>
        <taxon>Podocopa</taxon>
        <taxon>Podocopida</taxon>
        <taxon>Darwinulocopina</taxon>
        <taxon>Darwinuloidea</taxon>
        <taxon>Darwinulidae</taxon>
        <taxon>Darwinula</taxon>
    </lineage>
</organism>
<accession>A0A7R8X3D6</accession>
<proteinExistence type="predicted"/>
<name>A0A7R8X3D6_9CRUS</name>
<evidence type="ECO:0000256" key="1">
    <source>
        <dbReference type="SAM" id="MobiDB-lite"/>
    </source>
</evidence>
<reference evidence="2" key="1">
    <citation type="submission" date="2020-11" db="EMBL/GenBank/DDBJ databases">
        <authorList>
            <person name="Tran Van P."/>
        </authorList>
    </citation>
    <scope>NUCLEOTIDE SEQUENCE</scope>
</reference>
<dbReference type="AlphaFoldDB" id="A0A7R8X3D6"/>
<gene>
    <name evidence="2" type="ORF">DSTB1V02_LOCUS2977</name>
</gene>
<feature type="region of interest" description="Disordered" evidence="1">
    <location>
        <begin position="111"/>
        <end position="143"/>
    </location>
</feature>
<evidence type="ECO:0000313" key="3">
    <source>
        <dbReference type="Proteomes" id="UP000677054"/>
    </source>
</evidence>
<protein>
    <submittedName>
        <fullName evidence="2">Uncharacterized protein</fullName>
    </submittedName>
</protein>
<dbReference type="EMBL" id="LR899874">
    <property type="protein sequence ID" value="CAD7243040.1"/>
    <property type="molecule type" value="Genomic_DNA"/>
</dbReference>
<dbReference type="Proteomes" id="UP000677054">
    <property type="component" value="Unassembled WGS sequence"/>
</dbReference>
<keyword evidence="3" id="KW-1185">Reference proteome</keyword>
<evidence type="ECO:0000313" key="2">
    <source>
        <dbReference type="EMBL" id="CAD7243040.1"/>
    </source>
</evidence>
<dbReference type="EMBL" id="CAJPEV010000357">
    <property type="protein sequence ID" value="CAG0884408.1"/>
    <property type="molecule type" value="Genomic_DNA"/>
</dbReference>